<sequence length="355" mass="39977">MAPNNLWRFICESRNIIFKKAKYHFLTLSLFFVLPFSSSFFLSPTRSHPHLFNPYIPNTPHPPSTTNHQPHFLFFILHSLFALLLSLAGVITITYSVFHFFYAQHITLLTTIKSISTSFLPLLATTILSQFIIFSISIFYGLLLLLLIHGADLVHLTIPYSSLSPYVIGFFVALPLLLLLTYLIVNWTLVPVIVVVESCWGFEPLRRSARLIRGMKGIALSSFFLYGFFMVTVVLNCIALTAGSNETTRSWVLVVTNWVVIVTQSYFLAVFMLSNIGVNTVLYIHCKANHGENAEEFKKDCVSLDDAKLSNAEECEVDEGNERGGSISLNDLWVLGGDLGVDLLTFEEGSLWNYP</sequence>
<dbReference type="PANTHER" id="PTHR33133:SF7">
    <property type="entry name" value="F26K24.10 PROTEIN-RELATED"/>
    <property type="match status" value="1"/>
</dbReference>
<feature type="transmembrane region" description="Helical" evidence="1">
    <location>
        <begin position="250"/>
        <end position="273"/>
    </location>
</feature>
<proteinExistence type="predicted"/>
<keyword evidence="1" id="KW-1133">Transmembrane helix</keyword>
<keyword evidence="1" id="KW-0472">Membrane</keyword>
<dbReference type="Proteomes" id="UP000257109">
    <property type="component" value="Unassembled WGS sequence"/>
</dbReference>
<reference evidence="2" key="1">
    <citation type="submission" date="2018-05" db="EMBL/GenBank/DDBJ databases">
        <title>Draft genome of Mucuna pruriens seed.</title>
        <authorList>
            <person name="Nnadi N.E."/>
            <person name="Vos R."/>
            <person name="Hasami M.H."/>
            <person name="Devisetty U.K."/>
            <person name="Aguiy J.C."/>
        </authorList>
    </citation>
    <scope>NUCLEOTIDE SEQUENCE [LARGE SCALE GENOMIC DNA]</scope>
    <source>
        <strain evidence="2">JCA_2017</strain>
    </source>
</reference>
<evidence type="ECO:0000313" key="2">
    <source>
        <dbReference type="EMBL" id="RDX84701.1"/>
    </source>
</evidence>
<feature type="transmembrane region" description="Helical" evidence="1">
    <location>
        <begin position="119"/>
        <end position="148"/>
    </location>
</feature>
<feature type="transmembrane region" description="Helical" evidence="1">
    <location>
        <begin position="72"/>
        <end position="98"/>
    </location>
</feature>
<comment type="caution">
    <text evidence="2">The sequence shown here is derived from an EMBL/GenBank/DDBJ whole genome shotgun (WGS) entry which is preliminary data.</text>
</comment>
<feature type="transmembrane region" description="Helical" evidence="1">
    <location>
        <begin position="168"/>
        <end position="196"/>
    </location>
</feature>
<dbReference type="OrthoDB" id="1433917at2759"/>
<accession>A0A371G2J3</accession>
<protein>
    <recommendedName>
        <fullName evidence="4">Transmembrane protein</fullName>
    </recommendedName>
</protein>
<evidence type="ECO:0000256" key="1">
    <source>
        <dbReference type="SAM" id="Phobius"/>
    </source>
</evidence>
<keyword evidence="3" id="KW-1185">Reference proteome</keyword>
<dbReference type="AlphaFoldDB" id="A0A371G2J3"/>
<name>A0A371G2J3_MUCPR</name>
<evidence type="ECO:0008006" key="4">
    <source>
        <dbReference type="Google" id="ProtNLM"/>
    </source>
</evidence>
<dbReference type="EMBL" id="QJKJ01006972">
    <property type="protein sequence ID" value="RDX84701.1"/>
    <property type="molecule type" value="Genomic_DNA"/>
</dbReference>
<feature type="non-terminal residue" evidence="2">
    <location>
        <position position="1"/>
    </location>
</feature>
<feature type="transmembrane region" description="Helical" evidence="1">
    <location>
        <begin position="217"/>
        <end position="244"/>
    </location>
</feature>
<organism evidence="2 3">
    <name type="scientific">Mucuna pruriens</name>
    <name type="common">Velvet bean</name>
    <name type="synonym">Dolichos pruriens</name>
    <dbReference type="NCBI Taxonomy" id="157652"/>
    <lineage>
        <taxon>Eukaryota</taxon>
        <taxon>Viridiplantae</taxon>
        <taxon>Streptophyta</taxon>
        <taxon>Embryophyta</taxon>
        <taxon>Tracheophyta</taxon>
        <taxon>Spermatophyta</taxon>
        <taxon>Magnoliopsida</taxon>
        <taxon>eudicotyledons</taxon>
        <taxon>Gunneridae</taxon>
        <taxon>Pentapetalae</taxon>
        <taxon>rosids</taxon>
        <taxon>fabids</taxon>
        <taxon>Fabales</taxon>
        <taxon>Fabaceae</taxon>
        <taxon>Papilionoideae</taxon>
        <taxon>50 kb inversion clade</taxon>
        <taxon>NPAAA clade</taxon>
        <taxon>indigoferoid/millettioid clade</taxon>
        <taxon>Phaseoleae</taxon>
        <taxon>Mucuna</taxon>
    </lineage>
</organism>
<feature type="transmembrane region" description="Helical" evidence="1">
    <location>
        <begin position="23"/>
        <end position="42"/>
    </location>
</feature>
<evidence type="ECO:0000313" key="3">
    <source>
        <dbReference type="Proteomes" id="UP000257109"/>
    </source>
</evidence>
<gene>
    <name evidence="2" type="ORF">CR513_34213</name>
</gene>
<dbReference type="PANTHER" id="PTHR33133">
    <property type="entry name" value="OS08G0107100 PROTEIN-RELATED"/>
    <property type="match status" value="1"/>
</dbReference>
<dbReference type="STRING" id="157652.A0A371G2J3"/>
<keyword evidence="1" id="KW-0812">Transmembrane</keyword>